<dbReference type="RefSeq" id="XP_002504994.1">
    <property type="nucleotide sequence ID" value="XM_002504948.1"/>
</dbReference>
<dbReference type="AlphaFoldDB" id="C1EEL0"/>
<proteinExistence type="predicted"/>
<feature type="compositionally biased region" description="Basic and acidic residues" evidence="1">
    <location>
        <begin position="1"/>
        <end position="40"/>
    </location>
</feature>
<dbReference type="InParanoid" id="C1EEL0"/>
<dbReference type="Gene3D" id="1.10.10.60">
    <property type="entry name" value="Homeodomain-like"/>
    <property type="match status" value="2"/>
</dbReference>
<accession>C1EEL0</accession>
<evidence type="ECO:0000313" key="5">
    <source>
        <dbReference type="Proteomes" id="UP000002009"/>
    </source>
</evidence>
<dbReference type="EMBL" id="CP001330">
    <property type="protein sequence ID" value="ACO66252.1"/>
    <property type="molecule type" value="Genomic_DNA"/>
</dbReference>
<feature type="domain" description="HTH myb-type" evidence="3">
    <location>
        <begin position="186"/>
        <end position="234"/>
    </location>
</feature>
<gene>
    <name evidence="4" type="ORF">MICPUN_103168</name>
</gene>
<dbReference type="PANTHER" id="PTHR47430">
    <property type="entry name" value="GB|AAC33480.1"/>
    <property type="match status" value="1"/>
</dbReference>
<dbReference type="PROSITE" id="PS50090">
    <property type="entry name" value="MYB_LIKE"/>
    <property type="match status" value="2"/>
</dbReference>
<dbReference type="KEGG" id="mis:MICPUN_103168"/>
<feature type="region of interest" description="Disordered" evidence="1">
    <location>
        <begin position="1"/>
        <end position="73"/>
    </location>
</feature>
<dbReference type="InterPro" id="IPR001005">
    <property type="entry name" value="SANT/Myb"/>
</dbReference>
<dbReference type="PANTHER" id="PTHR47430:SF4">
    <property type="entry name" value="GB|AAC33480.1"/>
    <property type="match status" value="1"/>
</dbReference>
<feature type="domain" description="Myb-like" evidence="2">
    <location>
        <begin position="234"/>
        <end position="303"/>
    </location>
</feature>
<evidence type="ECO:0000313" key="4">
    <source>
        <dbReference type="EMBL" id="ACO66252.1"/>
    </source>
</evidence>
<dbReference type="eggNOG" id="KOG0051">
    <property type="taxonomic scope" value="Eukaryota"/>
</dbReference>
<reference evidence="4 5" key="1">
    <citation type="journal article" date="2009" name="Science">
        <title>Green evolution and dynamic adaptations revealed by genomes of the marine picoeukaryotes Micromonas.</title>
        <authorList>
            <person name="Worden A.Z."/>
            <person name="Lee J.H."/>
            <person name="Mock T."/>
            <person name="Rouze P."/>
            <person name="Simmons M.P."/>
            <person name="Aerts A.L."/>
            <person name="Allen A.E."/>
            <person name="Cuvelier M.L."/>
            <person name="Derelle E."/>
            <person name="Everett M.V."/>
            <person name="Foulon E."/>
            <person name="Grimwood J."/>
            <person name="Gundlach H."/>
            <person name="Henrissat B."/>
            <person name="Napoli C."/>
            <person name="McDonald S.M."/>
            <person name="Parker M.S."/>
            <person name="Rombauts S."/>
            <person name="Salamov A."/>
            <person name="Von Dassow P."/>
            <person name="Badger J.H."/>
            <person name="Coutinho P.M."/>
            <person name="Demir E."/>
            <person name="Dubchak I."/>
            <person name="Gentemann C."/>
            <person name="Eikrem W."/>
            <person name="Gready J.E."/>
            <person name="John U."/>
            <person name="Lanier W."/>
            <person name="Lindquist E.A."/>
            <person name="Lucas S."/>
            <person name="Mayer K.F."/>
            <person name="Moreau H."/>
            <person name="Not F."/>
            <person name="Otillar R."/>
            <person name="Panaud O."/>
            <person name="Pangilinan J."/>
            <person name="Paulsen I."/>
            <person name="Piegu B."/>
            <person name="Poliakov A."/>
            <person name="Robbens S."/>
            <person name="Schmutz J."/>
            <person name="Toulza E."/>
            <person name="Wyss T."/>
            <person name="Zelensky A."/>
            <person name="Zhou K."/>
            <person name="Armbrust E.V."/>
            <person name="Bhattacharya D."/>
            <person name="Goodenough U.W."/>
            <person name="Van de Peer Y."/>
            <person name="Grigoriev I.V."/>
        </authorList>
    </citation>
    <scope>NUCLEOTIDE SEQUENCE [LARGE SCALE GENOMIC DNA]</scope>
    <source>
        <strain evidence="5">RCC299 / NOUM17</strain>
    </source>
</reference>
<organism evidence="4 5">
    <name type="scientific">Micromonas commoda (strain RCC299 / NOUM17 / CCMP2709)</name>
    <name type="common">Picoplanktonic green alga</name>
    <dbReference type="NCBI Taxonomy" id="296587"/>
    <lineage>
        <taxon>Eukaryota</taxon>
        <taxon>Viridiplantae</taxon>
        <taxon>Chlorophyta</taxon>
        <taxon>Mamiellophyceae</taxon>
        <taxon>Mamiellales</taxon>
        <taxon>Mamiellaceae</taxon>
        <taxon>Micromonas</taxon>
    </lineage>
</organism>
<dbReference type="Pfam" id="PF13921">
    <property type="entry name" value="Myb_DNA-bind_6"/>
    <property type="match status" value="1"/>
</dbReference>
<dbReference type="SMART" id="SM00717">
    <property type="entry name" value="SANT"/>
    <property type="match status" value="3"/>
</dbReference>
<evidence type="ECO:0000259" key="2">
    <source>
        <dbReference type="PROSITE" id="PS50090"/>
    </source>
</evidence>
<sequence>MGKEGKKSKEKDREKISKKKAADGDKEHGKKAKREKDGHKRVTGSLDGENRPNNAVRPPKKQKNGKEVVTVHEGANGIVAAERKAKNEAWNPKIEGQKFGEWSKDEKEELDARIKEWAMAHGKIDDYNNKKFDFLMQRRQKQGGRGAKLPDSERKAFLEIATGFPTRNPKQIYGYVSRHYDSDNYKGKWSDEEKKKLTDLVAEYGEKWKEVGKNLGRPGHACRDKWRMMRNNPKSGDWSPAEVAHLRELVNEYFAQNNAAPGRGAGEGNEHLPLRDNINWKAISSKIGTRSENMCMQKWYRIAPSPEETGQWAKGDDKTMLEGILKSDADDEHKVAWEGLVPGRTLGQIKNRFRAAKKDIPDHSNMSFDVLLAKMIEKYAPEISNAGALPAP</sequence>
<dbReference type="Proteomes" id="UP000002009">
    <property type="component" value="Chromosome 11"/>
</dbReference>
<evidence type="ECO:0000259" key="3">
    <source>
        <dbReference type="PROSITE" id="PS51294"/>
    </source>
</evidence>
<keyword evidence="5" id="KW-1185">Reference proteome</keyword>
<name>C1EEL0_MICCC</name>
<protein>
    <submittedName>
        <fullName evidence="4">Uncharacterized protein</fullName>
    </submittedName>
</protein>
<dbReference type="GeneID" id="8247720"/>
<dbReference type="OMA" id="AFWSEIT"/>
<feature type="domain" description="Myb-like" evidence="2">
    <location>
        <begin position="181"/>
        <end position="230"/>
    </location>
</feature>
<dbReference type="STRING" id="296587.C1EEL0"/>
<dbReference type="CDD" id="cd00167">
    <property type="entry name" value="SANT"/>
    <property type="match status" value="2"/>
</dbReference>
<dbReference type="OrthoDB" id="39591at2759"/>
<evidence type="ECO:0000256" key="1">
    <source>
        <dbReference type="SAM" id="MobiDB-lite"/>
    </source>
</evidence>
<dbReference type="SUPFAM" id="SSF46689">
    <property type="entry name" value="Homeodomain-like"/>
    <property type="match status" value="2"/>
</dbReference>
<dbReference type="PROSITE" id="PS51294">
    <property type="entry name" value="HTH_MYB"/>
    <property type="match status" value="1"/>
</dbReference>
<dbReference type="InterPro" id="IPR009057">
    <property type="entry name" value="Homeodomain-like_sf"/>
</dbReference>
<dbReference type="InterPro" id="IPR017930">
    <property type="entry name" value="Myb_dom"/>
</dbReference>